<evidence type="ECO:0000256" key="3">
    <source>
        <dbReference type="ARBA" id="ARBA00012438"/>
    </source>
</evidence>
<dbReference type="RefSeq" id="WP_077996123.1">
    <property type="nucleotide sequence ID" value="NZ_CP019655.1"/>
</dbReference>
<dbReference type="InterPro" id="IPR004358">
    <property type="entry name" value="Sig_transdc_His_kin-like_C"/>
</dbReference>
<keyword evidence="5" id="KW-0597">Phosphoprotein</keyword>
<evidence type="ECO:0000256" key="11">
    <source>
        <dbReference type="ARBA" id="ARBA00022989"/>
    </source>
</evidence>
<proteinExistence type="predicted"/>
<keyword evidence="9 17" id="KW-0418">Kinase</keyword>
<evidence type="ECO:0000256" key="6">
    <source>
        <dbReference type="ARBA" id="ARBA00022679"/>
    </source>
</evidence>
<dbReference type="EC" id="2.7.13.3" evidence="3"/>
<evidence type="ECO:0000256" key="10">
    <source>
        <dbReference type="ARBA" id="ARBA00022840"/>
    </source>
</evidence>
<keyword evidence="4" id="KW-1003">Cell membrane</keyword>
<evidence type="ECO:0000256" key="7">
    <source>
        <dbReference type="ARBA" id="ARBA00022692"/>
    </source>
</evidence>
<evidence type="ECO:0000259" key="15">
    <source>
        <dbReference type="PROSITE" id="PS50109"/>
    </source>
</evidence>
<keyword evidence="13 14" id="KW-0472">Membrane</keyword>
<dbReference type="SMART" id="SM00388">
    <property type="entry name" value="HisKA"/>
    <property type="match status" value="1"/>
</dbReference>
<dbReference type="Pfam" id="PF00672">
    <property type="entry name" value="HAMP"/>
    <property type="match status" value="1"/>
</dbReference>
<keyword evidence="7 14" id="KW-0812">Transmembrane</keyword>
<keyword evidence="10" id="KW-0067">ATP-binding</keyword>
<evidence type="ECO:0000256" key="1">
    <source>
        <dbReference type="ARBA" id="ARBA00000085"/>
    </source>
</evidence>
<dbReference type="Pfam" id="PF02518">
    <property type="entry name" value="HATPase_c"/>
    <property type="match status" value="1"/>
</dbReference>
<dbReference type="Gene3D" id="6.10.340.10">
    <property type="match status" value="1"/>
</dbReference>
<dbReference type="SUPFAM" id="SSF158472">
    <property type="entry name" value="HAMP domain-like"/>
    <property type="match status" value="1"/>
</dbReference>
<dbReference type="InterPro" id="IPR003594">
    <property type="entry name" value="HATPase_dom"/>
</dbReference>
<feature type="domain" description="HAMP" evidence="16">
    <location>
        <begin position="179"/>
        <end position="234"/>
    </location>
</feature>
<feature type="transmembrane region" description="Helical" evidence="14">
    <location>
        <begin position="12"/>
        <end position="30"/>
    </location>
</feature>
<dbReference type="AlphaFoldDB" id="A0A2L1U5S7"/>
<evidence type="ECO:0000256" key="12">
    <source>
        <dbReference type="ARBA" id="ARBA00023012"/>
    </source>
</evidence>
<evidence type="ECO:0000256" key="2">
    <source>
        <dbReference type="ARBA" id="ARBA00004651"/>
    </source>
</evidence>
<dbReference type="SUPFAM" id="SSF47384">
    <property type="entry name" value="Homodimeric domain of signal transducing histidine kinase"/>
    <property type="match status" value="1"/>
</dbReference>
<comment type="catalytic activity">
    <reaction evidence="1">
        <text>ATP + protein L-histidine = ADP + protein N-phospho-L-histidine.</text>
        <dbReference type="EC" id="2.7.13.3"/>
    </reaction>
</comment>
<dbReference type="InterPro" id="IPR003661">
    <property type="entry name" value="HisK_dim/P_dom"/>
</dbReference>
<evidence type="ECO:0000256" key="9">
    <source>
        <dbReference type="ARBA" id="ARBA00022777"/>
    </source>
</evidence>
<dbReference type="InterPro" id="IPR003660">
    <property type="entry name" value="HAMP_dom"/>
</dbReference>
<dbReference type="GO" id="GO:0005524">
    <property type="term" value="F:ATP binding"/>
    <property type="evidence" value="ECO:0007669"/>
    <property type="project" value="UniProtKB-KW"/>
</dbReference>
<dbReference type="SUPFAM" id="SSF55874">
    <property type="entry name" value="ATPase domain of HSP90 chaperone/DNA topoisomerase II/histidine kinase"/>
    <property type="match status" value="1"/>
</dbReference>
<evidence type="ECO:0000256" key="8">
    <source>
        <dbReference type="ARBA" id="ARBA00022741"/>
    </source>
</evidence>
<dbReference type="CDD" id="cd06225">
    <property type="entry name" value="HAMP"/>
    <property type="match status" value="1"/>
</dbReference>
<keyword evidence="6 17" id="KW-0808">Transferase</keyword>
<evidence type="ECO:0000256" key="4">
    <source>
        <dbReference type="ARBA" id="ARBA00022475"/>
    </source>
</evidence>
<name>A0A2L1U5S7_9BACL</name>
<dbReference type="Pfam" id="PF00512">
    <property type="entry name" value="HisKA"/>
    <property type="match status" value="1"/>
</dbReference>
<evidence type="ECO:0000313" key="18">
    <source>
        <dbReference type="Proteomes" id="UP000239833"/>
    </source>
</evidence>
<dbReference type="PRINTS" id="PR00344">
    <property type="entry name" value="BCTRLSENSOR"/>
</dbReference>
<dbReference type="InterPro" id="IPR036097">
    <property type="entry name" value="HisK_dim/P_sf"/>
</dbReference>
<dbReference type="PANTHER" id="PTHR45528">
    <property type="entry name" value="SENSOR HISTIDINE KINASE CPXA"/>
    <property type="match status" value="1"/>
</dbReference>
<keyword evidence="8" id="KW-0547">Nucleotide-binding</keyword>
<dbReference type="SMART" id="SM00304">
    <property type="entry name" value="HAMP"/>
    <property type="match status" value="1"/>
</dbReference>
<protein>
    <recommendedName>
        <fullName evidence="3">histidine kinase</fullName>
        <ecNumber evidence="3">2.7.13.3</ecNumber>
    </recommendedName>
</protein>
<dbReference type="FunFam" id="3.30.565.10:FF:000006">
    <property type="entry name" value="Sensor histidine kinase WalK"/>
    <property type="match status" value="1"/>
</dbReference>
<evidence type="ECO:0000256" key="14">
    <source>
        <dbReference type="SAM" id="Phobius"/>
    </source>
</evidence>
<sequence length="459" mass="52260">MSLKLRLSLLQTAMVCLILLVVHAFIYFFFIKISSETEKQDIEQKGTTLLSQDINSIFAELRLPQDLTKPVLASNEMIRIIKPDHTVVDSIQNEPDLLNHPSIYHAISHPVSQLINGENGFEMYVQFPIEKQGAQAAVLEIGRKLDSLNKNLDILFSIMVYSTAVAFILSIGVGYLYTRMLFRPITHLVRTMESIQKSGTFRRLEVSLSSKDDELAQLTRTFNSMIERLEQTFDRQKQFLADASHELRTPLTIIESYARLLKRWAHNDPKIREEATEAILSEAVRLKELTNNLLIGIDSDEEERKRFVEVDLLPLIHSTISSLSFTFHRNIELRGIPEEKAILIEANPEKIRQLLIIVLDNAIKYSQKEIIFEVLTGERHIILRVKDQGIGIAKEDLPHLFDRFYRTDKARSRKSGGSGLGLAIAENIVKLHAGSIRIDSVLHKGTTVTIKLPYKGKRG</sequence>
<dbReference type="CDD" id="cd00082">
    <property type="entry name" value="HisKA"/>
    <property type="match status" value="1"/>
</dbReference>
<dbReference type="PROSITE" id="PS50885">
    <property type="entry name" value="HAMP"/>
    <property type="match status" value="1"/>
</dbReference>
<dbReference type="Gene3D" id="3.30.565.10">
    <property type="entry name" value="Histidine kinase-like ATPase, C-terminal domain"/>
    <property type="match status" value="1"/>
</dbReference>
<evidence type="ECO:0000256" key="13">
    <source>
        <dbReference type="ARBA" id="ARBA00023136"/>
    </source>
</evidence>
<dbReference type="InterPro" id="IPR005467">
    <property type="entry name" value="His_kinase_dom"/>
</dbReference>
<dbReference type="PANTHER" id="PTHR45528:SF1">
    <property type="entry name" value="SENSOR HISTIDINE KINASE CPXA"/>
    <property type="match status" value="1"/>
</dbReference>
<gene>
    <name evidence="17" type="primary">ykoH</name>
    <name evidence="17" type="ORF">ERICIII_04221</name>
</gene>
<organism evidence="17 18">
    <name type="scientific">Paenibacillus larvae subsp. larvae</name>
    <dbReference type="NCBI Taxonomy" id="147375"/>
    <lineage>
        <taxon>Bacteria</taxon>
        <taxon>Bacillati</taxon>
        <taxon>Bacillota</taxon>
        <taxon>Bacilli</taxon>
        <taxon>Bacillales</taxon>
        <taxon>Paenibacillaceae</taxon>
        <taxon>Paenibacillus</taxon>
    </lineage>
</organism>
<dbReference type="PROSITE" id="PS50109">
    <property type="entry name" value="HIS_KIN"/>
    <property type="match status" value="1"/>
</dbReference>
<dbReference type="InterPro" id="IPR050398">
    <property type="entry name" value="HssS/ArlS-like"/>
</dbReference>
<dbReference type="Proteomes" id="UP000239833">
    <property type="component" value="Chromosome"/>
</dbReference>
<dbReference type="GO" id="GO:0000155">
    <property type="term" value="F:phosphorelay sensor kinase activity"/>
    <property type="evidence" value="ECO:0007669"/>
    <property type="project" value="InterPro"/>
</dbReference>
<dbReference type="GeneID" id="64220541"/>
<accession>A0A2L1U5S7</accession>
<keyword evidence="12" id="KW-0902">Two-component regulatory system</keyword>
<reference evidence="18" key="1">
    <citation type="submission" date="2017-02" db="EMBL/GenBank/DDBJ databases">
        <title>Delineation of Paenibacillus larvae strains originating from foulbrood outbreaks.</title>
        <authorList>
            <person name="Beims H."/>
            <person name="Bunk B."/>
            <person name="Sproeer C."/>
            <person name="Mohr K.I."/>
            <person name="Pradella S."/>
            <person name="Guenther G."/>
            <person name="Rohde M."/>
            <person name="von der Ohe W."/>
            <person name="Steinert M."/>
        </authorList>
    </citation>
    <scope>NUCLEOTIDE SEQUENCE [LARGE SCALE GENOMIC DNA]</scope>
    <source>
        <strain evidence="18">Eric_III</strain>
    </source>
</reference>
<comment type="subcellular location">
    <subcellularLocation>
        <location evidence="2">Cell membrane</location>
        <topology evidence="2">Multi-pass membrane protein</topology>
    </subcellularLocation>
</comment>
<evidence type="ECO:0000256" key="5">
    <source>
        <dbReference type="ARBA" id="ARBA00022553"/>
    </source>
</evidence>
<feature type="transmembrane region" description="Helical" evidence="14">
    <location>
        <begin position="154"/>
        <end position="177"/>
    </location>
</feature>
<dbReference type="GO" id="GO:0005886">
    <property type="term" value="C:plasma membrane"/>
    <property type="evidence" value="ECO:0007669"/>
    <property type="project" value="UniProtKB-SubCell"/>
</dbReference>
<dbReference type="SMART" id="SM00387">
    <property type="entry name" value="HATPase_c"/>
    <property type="match status" value="1"/>
</dbReference>
<dbReference type="InterPro" id="IPR036890">
    <property type="entry name" value="HATPase_C_sf"/>
</dbReference>
<dbReference type="FunFam" id="1.10.287.130:FF:000001">
    <property type="entry name" value="Two-component sensor histidine kinase"/>
    <property type="match status" value="1"/>
</dbReference>
<evidence type="ECO:0000313" key="17">
    <source>
        <dbReference type="EMBL" id="AVF28285.1"/>
    </source>
</evidence>
<feature type="domain" description="Histidine kinase" evidence="15">
    <location>
        <begin position="242"/>
        <end position="456"/>
    </location>
</feature>
<keyword evidence="11 14" id="KW-1133">Transmembrane helix</keyword>
<dbReference type="STRING" id="147375.BXP28_14345"/>
<evidence type="ECO:0000259" key="16">
    <source>
        <dbReference type="PROSITE" id="PS50885"/>
    </source>
</evidence>
<dbReference type="Gene3D" id="1.10.287.130">
    <property type="match status" value="1"/>
</dbReference>
<dbReference type="EMBL" id="CP019655">
    <property type="protein sequence ID" value="AVF28285.1"/>
    <property type="molecule type" value="Genomic_DNA"/>
</dbReference>